<dbReference type="PANTHER" id="PTHR39473">
    <property type="match status" value="1"/>
</dbReference>
<organism evidence="1">
    <name type="scientific">hydrothermal vent metagenome</name>
    <dbReference type="NCBI Taxonomy" id="652676"/>
    <lineage>
        <taxon>unclassified sequences</taxon>
        <taxon>metagenomes</taxon>
        <taxon>ecological metagenomes</taxon>
    </lineage>
</organism>
<dbReference type="AlphaFoldDB" id="A0A3B0UEI2"/>
<proteinExistence type="predicted"/>
<name>A0A3B0UEI2_9ZZZZ</name>
<gene>
    <name evidence="1" type="ORF">MNBD_BACTEROID06-230</name>
</gene>
<evidence type="ECO:0000313" key="1">
    <source>
        <dbReference type="EMBL" id="VAW26733.1"/>
    </source>
</evidence>
<sequence>MQISNATCSMLDQVESVISQIKTEDYTKPVDVFNNFTIGQHFRHTLEFFQCLMNGYEKGVVSYDKRNHDKTFETDTKLALEFIAKTKNFIATCDMLKPLLLEVNYNLEATEYIIIDSNMGREITYNIEHAIHHMAIIKIGLQVLCPYVKLPFGFGVAISTLRYNKGIEA</sequence>
<protein>
    <recommendedName>
        <fullName evidence="2">DinB-like domain-containing protein</fullName>
    </recommendedName>
</protein>
<reference evidence="1" key="1">
    <citation type="submission" date="2018-06" db="EMBL/GenBank/DDBJ databases">
        <authorList>
            <person name="Zhirakovskaya E."/>
        </authorList>
    </citation>
    <scope>NUCLEOTIDE SEQUENCE</scope>
</reference>
<dbReference type="PANTHER" id="PTHR39473:SF1">
    <property type="entry name" value="DINB-LIKE DOMAIN-CONTAINING PROTEIN"/>
    <property type="match status" value="1"/>
</dbReference>
<dbReference type="EMBL" id="UOES01000132">
    <property type="protein sequence ID" value="VAW26733.1"/>
    <property type="molecule type" value="Genomic_DNA"/>
</dbReference>
<accession>A0A3B0UEI2</accession>
<evidence type="ECO:0008006" key="2">
    <source>
        <dbReference type="Google" id="ProtNLM"/>
    </source>
</evidence>